<dbReference type="STRING" id="1618490.US90_C0018G0062"/>
<protein>
    <submittedName>
        <fullName evidence="1">Uncharacterized protein</fullName>
    </submittedName>
</protein>
<dbReference type="Proteomes" id="UP000034406">
    <property type="component" value="Unassembled WGS sequence"/>
</dbReference>
<accession>A0A0G0JNT6</accession>
<evidence type="ECO:0000313" key="1">
    <source>
        <dbReference type="EMBL" id="KKQ69218.1"/>
    </source>
</evidence>
<sequence>MTNTETIIPPIIDTTSESDPRINRITNNLVSGMIFALRNPPVDQTPAIDHLKEVFIQQSQGVEMSEIFQQLSLLQKSILTQQIEALTSLEEQLLDNSFQPAATTQSISSHSRLVEITTPRLQAITACRALVRSLTPTQ</sequence>
<evidence type="ECO:0000313" key="2">
    <source>
        <dbReference type="Proteomes" id="UP000034406"/>
    </source>
</evidence>
<comment type="caution">
    <text evidence="1">The sequence shown here is derived from an EMBL/GenBank/DDBJ whole genome shotgun (WGS) entry which is preliminary data.</text>
</comment>
<dbReference type="AlphaFoldDB" id="A0A0G0JNT6"/>
<reference evidence="1 2" key="1">
    <citation type="journal article" date="2015" name="Nature">
        <title>rRNA introns, odd ribosomes, and small enigmatic genomes across a large radiation of phyla.</title>
        <authorList>
            <person name="Brown C.T."/>
            <person name="Hug L.A."/>
            <person name="Thomas B.C."/>
            <person name="Sharon I."/>
            <person name="Castelle C.J."/>
            <person name="Singh A."/>
            <person name="Wilkins M.J."/>
            <person name="Williams K.H."/>
            <person name="Banfield J.F."/>
        </authorList>
    </citation>
    <scope>NUCLEOTIDE SEQUENCE [LARGE SCALE GENOMIC DNA]</scope>
</reference>
<organism evidence="1 2">
    <name type="scientific">Candidatus Shapirobacteria bacterium GW2011_GWE2_38_30</name>
    <dbReference type="NCBI Taxonomy" id="1618490"/>
    <lineage>
        <taxon>Bacteria</taxon>
        <taxon>Candidatus Shapironibacteriota</taxon>
    </lineage>
</organism>
<dbReference type="EMBL" id="LBUT01000018">
    <property type="protein sequence ID" value="KKQ69218.1"/>
    <property type="molecule type" value="Genomic_DNA"/>
</dbReference>
<gene>
    <name evidence="1" type="ORF">US90_C0018G0062</name>
</gene>
<proteinExistence type="predicted"/>
<name>A0A0G0JNT6_9BACT</name>